<name>A0A024GQC4_9STRA</name>
<keyword evidence="3" id="KW-1185">Reference proteome</keyword>
<evidence type="ECO:0000313" key="2">
    <source>
        <dbReference type="EMBL" id="CCI49099.1"/>
    </source>
</evidence>
<dbReference type="OrthoDB" id="72253at2759"/>
<sequence>MTAFTTLQETNNQLLQENNRLQIVIKKLQSNSLPIPDQKYPQIDNQKIESNIQFRKEDLASYFNEILQTNMIETDAEGMFFSSTIRFGQICAEIVLSFFTGTHFEYKQTLQSLVLSCIRSVNAKRDNQYGVWDSSNETKKLKAFPYSDSSSHLKMGVTDVGITASVMENKSNTRQYTYFELGAQHGSIHRLDDHLIESNQKQEPSFYRSIGTDKSGTLPAAATSQCGMKGNEKLTIKRNGSYQPRKWLHGSRSLTDSKEEVSEKGLKRALTKEITKPRAKKNKRLDGLISGVSTSFDNDKNARSADTDEHLCDQKSNKNHRPDNFKVKKSRVKQKATALPRDAGNVLNDDEYRTAVLEYYSRFPVNSLQYAQNNNNLRLRYQVKLRTNRFVTVENLLQVLCAEPWLECRKDSPIYQMIDLSKTGDRLRSFLQSNAQLVNEISSVIAHWERQHWLILPKYEDWPDDHPDKIFFSHYERSRDVRHNHLKHKRVQIDGQWRRLLSDGHVATGILFDPAYFWITDTRAPWLPMKKDLLLDLIEIDYLHPSRSHFSMNPYASSFYNEQLDLIIPPPDESAKSLLVDLAPIPKLSDIFTPYNENPAPQWERVDAFFMQQCRSRWMKHWSQTCADIQKKMEHVRRLNVFPRERSSELAAKLLQSDDSVLSEMTQFPWFRCGYYDFKQEKLLTNPVLPISSEMPDTEILPDLPMEQTTKAYFWPSDLEEIASLSKEYCSGNWHCEIEKLASTNVRCIPHALSKLLDENGEQSNSIGGMGIDSFLSYSHPWKLPENQSIRDNELYLRDKMKAMARNIVFSNRRLKSYVCSHDERVVDANHGFKRLKMNPQILKDNEEAIIAALQSFTVFSLVDELEAEKSLGVRKIHDTINLLIFLHEEEARSQLELLEYVEQTDKKQTHLKHAIENLKIEVEAEKQSVASLENQLHARTQSFMKERKCLQSEKKELQIICGKLQGLESAYKAQFRRKEVEISRLKKTMEQQLRNNSSNSTKGEKRTITMDRILNDLEVVASKTAQPGTIKKCKKENTFEQTIQKLESSKDELLVENTVLMSKYECLQRQLQALTKQCKKTFMLQNKYTNLRNDVKDKHLLTELTNAKVRNIQGLGNAAYGCNKLNLPNQLGKAIKTLHMYSIECQKSIQKSLDAHKIDVWSASLNDNTEPHTLHEKLEEALEIINEQDKLLQDSVRSPTTQFRYQQNLEMIAEYEERKRFDVEEIDRVRQHLDQERKTFQLQAEKLDQETLQLAKQKLLQHFA</sequence>
<dbReference type="PANTHER" id="PTHR47057">
    <property type="entry name" value="AFADIN/ALPHA-ACTININ-BINDING"/>
    <property type="match status" value="1"/>
</dbReference>
<comment type="caution">
    <text evidence="2">The sequence shown here is derived from an EMBL/GenBank/DDBJ whole genome shotgun (WGS) entry which is preliminary data.</text>
</comment>
<evidence type="ECO:0000313" key="3">
    <source>
        <dbReference type="Proteomes" id="UP000053237"/>
    </source>
</evidence>
<dbReference type="AlphaFoldDB" id="A0A024GQC4"/>
<proteinExistence type="predicted"/>
<dbReference type="InParanoid" id="A0A024GQC4"/>
<protein>
    <submittedName>
        <fullName evidence="2">Uncharacterized protein</fullName>
    </submittedName>
</protein>
<reference evidence="2 3" key="1">
    <citation type="submission" date="2012-05" db="EMBL/GenBank/DDBJ databases">
        <title>Recombination and specialization in a pathogen metapopulation.</title>
        <authorList>
            <person name="Gardiner A."/>
            <person name="Kemen E."/>
            <person name="Schultz-Larsen T."/>
            <person name="MacLean D."/>
            <person name="Van Oosterhout C."/>
            <person name="Jones J.D.G."/>
        </authorList>
    </citation>
    <scope>NUCLEOTIDE SEQUENCE [LARGE SCALE GENOMIC DNA]</scope>
    <source>
        <strain evidence="2 3">Ac Nc2</strain>
    </source>
</reference>
<dbReference type="Proteomes" id="UP000053237">
    <property type="component" value="Unassembled WGS sequence"/>
</dbReference>
<accession>A0A024GQC4</accession>
<gene>
    <name evidence="2" type="ORF">BN9_103530</name>
</gene>
<dbReference type="PANTHER" id="PTHR47057:SF1">
    <property type="entry name" value="AFADIN_ALPHA-ACTININ-BINDING PROTEIN"/>
    <property type="match status" value="1"/>
</dbReference>
<evidence type="ECO:0000256" key="1">
    <source>
        <dbReference type="SAM" id="MobiDB-lite"/>
    </source>
</evidence>
<feature type="compositionally biased region" description="Basic and acidic residues" evidence="1">
    <location>
        <begin position="297"/>
        <end position="326"/>
    </location>
</feature>
<organism evidence="2 3">
    <name type="scientific">Albugo candida</name>
    <dbReference type="NCBI Taxonomy" id="65357"/>
    <lineage>
        <taxon>Eukaryota</taxon>
        <taxon>Sar</taxon>
        <taxon>Stramenopiles</taxon>
        <taxon>Oomycota</taxon>
        <taxon>Peronosporomycetes</taxon>
        <taxon>Albuginales</taxon>
        <taxon>Albuginaceae</taxon>
        <taxon>Albugo</taxon>
    </lineage>
</organism>
<dbReference type="EMBL" id="CAIX01000272">
    <property type="protein sequence ID" value="CCI49099.1"/>
    <property type="molecule type" value="Genomic_DNA"/>
</dbReference>
<feature type="region of interest" description="Disordered" evidence="1">
    <location>
        <begin position="277"/>
        <end position="336"/>
    </location>
</feature>